<dbReference type="AlphaFoldDB" id="A0A841GTB9"/>
<dbReference type="InterPro" id="IPR022285">
    <property type="entry name" value="CHP03879_regulat_dom_put"/>
</dbReference>
<comment type="caution">
    <text evidence="2">The sequence shown here is derived from an EMBL/GenBank/DDBJ whole genome shotgun (WGS) entry which is preliminary data.</text>
</comment>
<keyword evidence="1" id="KW-0175">Coiled coil</keyword>
<evidence type="ECO:0000313" key="2">
    <source>
        <dbReference type="EMBL" id="MBB6063169.1"/>
    </source>
</evidence>
<name>A0A841GTB9_9BACT</name>
<evidence type="ECO:0000313" key="3">
    <source>
        <dbReference type="Proteomes" id="UP000555828"/>
    </source>
</evidence>
<feature type="coiled-coil region" evidence="1">
    <location>
        <begin position="102"/>
        <end position="136"/>
    </location>
</feature>
<dbReference type="Proteomes" id="UP000555828">
    <property type="component" value="Unassembled WGS sequence"/>
</dbReference>
<dbReference type="EMBL" id="JACHEX010000005">
    <property type="protein sequence ID" value="MBB6063169.1"/>
    <property type="molecule type" value="Genomic_DNA"/>
</dbReference>
<organism evidence="2 3">
    <name type="scientific">Thermosipho japonicus</name>
    <dbReference type="NCBI Taxonomy" id="90323"/>
    <lineage>
        <taxon>Bacteria</taxon>
        <taxon>Thermotogati</taxon>
        <taxon>Thermotogota</taxon>
        <taxon>Thermotogae</taxon>
        <taxon>Thermotogales</taxon>
        <taxon>Fervidobacteriaceae</taxon>
        <taxon>Thermosipho</taxon>
    </lineage>
</organism>
<evidence type="ECO:0000256" key="1">
    <source>
        <dbReference type="SAM" id="Coils"/>
    </source>
</evidence>
<keyword evidence="3" id="KW-1185">Reference proteome</keyword>
<dbReference type="RefSeq" id="WP_184619771.1">
    <property type="nucleotide sequence ID" value="NZ_JACHEX010000005.1"/>
</dbReference>
<dbReference type="PANTHER" id="PTHR40727">
    <property type="entry name" value="TRANSCRIPTION REGULATOR, ENCODED NEXT TO RECA SUPERFAMILY ATPASE-RELATED"/>
    <property type="match status" value="1"/>
</dbReference>
<accession>A0A841GTB9</accession>
<proteinExistence type="predicted"/>
<reference evidence="2 3" key="1">
    <citation type="submission" date="2020-08" db="EMBL/GenBank/DDBJ databases">
        <title>Genomic Encyclopedia of Type Strains, Phase IV (KMG-IV): sequencing the most valuable type-strain genomes for metagenomic binning, comparative biology and taxonomic classification.</title>
        <authorList>
            <person name="Goeker M."/>
        </authorList>
    </citation>
    <scope>NUCLEOTIDE SEQUENCE [LARGE SCALE GENOMIC DNA]</scope>
    <source>
        <strain evidence="2 3">DSM 13481</strain>
    </source>
</reference>
<gene>
    <name evidence="2" type="ORF">HNP65_001633</name>
</gene>
<sequence>MIPLTPLGKQEIHKLESILLYATLFRKDVLDLIKDPSERLTWVDSLAVASSAIAREKAGMRIPEIAEELGRTEQTIRKHLKGESKAGQIVRETYDLLKQGQIDESQISISSILEENEKLKQENNILKNSIKEFYNKVKDYLPKD</sequence>
<dbReference type="NCBIfam" id="TIGR03879">
    <property type="entry name" value="near_KaiC_dom"/>
    <property type="match status" value="1"/>
</dbReference>
<dbReference type="PANTHER" id="PTHR40727:SF1">
    <property type="entry name" value="BACTERIO-OPSIN ACTIVATOR"/>
    <property type="match status" value="1"/>
</dbReference>
<protein>
    <submittedName>
        <fullName evidence="2">Uncharacterized protein</fullName>
    </submittedName>
</protein>